<keyword evidence="2 5" id="KW-0378">Hydrolase</keyword>
<name>A0AAP4BNM7_9CORY</name>
<evidence type="ECO:0000259" key="4">
    <source>
        <dbReference type="SMART" id="SM00796"/>
    </source>
</evidence>
<sequence length="208" mass="22492">MLIPYGDRGLLIDFSDHKDPLGQVLAYQAQLQRAGLESIIDLVPAAQTLLITFDRNPSQISLPKLDTQAAAHSSGNAHTIEVSYNGDDLDELADELGVSAEELVTAHTETTWTAAFAGFAPGFLYLRPDLTNPHAKVFANISRRSQPRTSIPAGSVGLAGGFSAVYPQSSPGGWQLIGTTETRMWDIDRDQPALLQPGDTVRFQEKTC</sequence>
<evidence type="ECO:0000256" key="3">
    <source>
        <dbReference type="ARBA" id="ARBA00022840"/>
    </source>
</evidence>
<dbReference type="GO" id="GO:0005524">
    <property type="term" value="F:ATP binding"/>
    <property type="evidence" value="ECO:0007669"/>
    <property type="project" value="UniProtKB-KW"/>
</dbReference>
<dbReference type="InterPro" id="IPR010016">
    <property type="entry name" value="PxpB"/>
</dbReference>
<protein>
    <submittedName>
        <fullName evidence="5">Allophanate hydrolase subunit 1</fullName>
    </submittedName>
</protein>
<dbReference type="SUPFAM" id="SSF50891">
    <property type="entry name" value="Cyclophilin-like"/>
    <property type="match status" value="1"/>
</dbReference>
<dbReference type="Pfam" id="PF02682">
    <property type="entry name" value="CT_C_D"/>
    <property type="match status" value="1"/>
</dbReference>
<dbReference type="Gene3D" id="3.30.1360.40">
    <property type="match status" value="1"/>
</dbReference>
<proteinExistence type="predicted"/>
<feature type="domain" description="Carboxyltransferase" evidence="4">
    <location>
        <begin position="1"/>
        <end position="195"/>
    </location>
</feature>
<keyword evidence="3" id="KW-0067">ATP-binding</keyword>
<dbReference type="SMART" id="SM00796">
    <property type="entry name" value="AHS1"/>
    <property type="match status" value="1"/>
</dbReference>
<dbReference type="GO" id="GO:0016787">
    <property type="term" value="F:hydrolase activity"/>
    <property type="evidence" value="ECO:0007669"/>
    <property type="project" value="UniProtKB-KW"/>
</dbReference>
<dbReference type="RefSeq" id="WP_284575214.1">
    <property type="nucleotide sequence ID" value="NZ_JASNUC010000002.1"/>
</dbReference>
<evidence type="ECO:0000313" key="5">
    <source>
        <dbReference type="EMBL" id="MDK4306316.1"/>
    </source>
</evidence>
<organism evidence="5 6">
    <name type="scientific">Corynebacterium pseudodiphtheriticum</name>
    <dbReference type="NCBI Taxonomy" id="37637"/>
    <lineage>
        <taxon>Bacteria</taxon>
        <taxon>Bacillati</taxon>
        <taxon>Actinomycetota</taxon>
        <taxon>Actinomycetes</taxon>
        <taxon>Mycobacteriales</taxon>
        <taxon>Corynebacteriaceae</taxon>
        <taxon>Corynebacterium</taxon>
    </lineage>
</organism>
<comment type="caution">
    <text evidence="5">The sequence shown here is derived from an EMBL/GenBank/DDBJ whole genome shotgun (WGS) entry which is preliminary data.</text>
</comment>
<evidence type="ECO:0000256" key="2">
    <source>
        <dbReference type="ARBA" id="ARBA00022801"/>
    </source>
</evidence>
<dbReference type="InterPro" id="IPR003833">
    <property type="entry name" value="CT_C_D"/>
</dbReference>
<dbReference type="AlphaFoldDB" id="A0AAP4BNM7"/>
<keyword evidence="1" id="KW-0547">Nucleotide-binding</keyword>
<evidence type="ECO:0000256" key="1">
    <source>
        <dbReference type="ARBA" id="ARBA00022741"/>
    </source>
</evidence>
<evidence type="ECO:0000313" key="6">
    <source>
        <dbReference type="Proteomes" id="UP001224412"/>
    </source>
</evidence>
<dbReference type="SUPFAM" id="SSF160467">
    <property type="entry name" value="PH0987 N-terminal domain-like"/>
    <property type="match status" value="1"/>
</dbReference>
<gene>
    <name evidence="5" type="ORF">QPX42_01920</name>
</gene>
<dbReference type="Gene3D" id="2.40.100.10">
    <property type="entry name" value="Cyclophilin-like"/>
    <property type="match status" value="1"/>
</dbReference>
<dbReference type="Proteomes" id="UP001224412">
    <property type="component" value="Unassembled WGS sequence"/>
</dbReference>
<accession>A0AAP4BNM7</accession>
<dbReference type="PANTHER" id="PTHR34698">
    <property type="entry name" value="5-OXOPROLINASE SUBUNIT B"/>
    <property type="match status" value="1"/>
</dbReference>
<dbReference type="PANTHER" id="PTHR34698:SF2">
    <property type="entry name" value="5-OXOPROLINASE SUBUNIT B"/>
    <property type="match status" value="1"/>
</dbReference>
<dbReference type="InterPro" id="IPR029000">
    <property type="entry name" value="Cyclophilin-like_dom_sf"/>
</dbReference>
<dbReference type="EMBL" id="JASNVH010000002">
    <property type="protein sequence ID" value="MDK4306316.1"/>
    <property type="molecule type" value="Genomic_DNA"/>
</dbReference>
<reference evidence="5" key="1">
    <citation type="submission" date="2023-05" db="EMBL/GenBank/DDBJ databases">
        <title>Metabolic capabilities are highly conserved among human nasal-associated Corynebacterium species in pangenomic analyses.</title>
        <authorList>
            <person name="Tran T.H."/>
            <person name="Roberts A.Q."/>
            <person name="Escapa I.F."/>
            <person name="Gao W."/>
            <person name="Conlan S."/>
            <person name="Kong H."/>
            <person name="Segre J.A."/>
            <person name="Kelly M.S."/>
            <person name="Lemon K.P."/>
        </authorList>
    </citation>
    <scope>NUCLEOTIDE SEQUENCE</scope>
    <source>
        <strain evidence="5">KPL2773</strain>
    </source>
</reference>